<organism evidence="1 2">
    <name type="scientific">Enterococcus faecium</name>
    <name type="common">Streptococcus faecium</name>
    <dbReference type="NCBI Taxonomy" id="1352"/>
    <lineage>
        <taxon>Bacteria</taxon>
        <taxon>Bacillati</taxon>
        <taxon>Bacillota</taxon>
        <taxon>Bacilli</taxon>
        <taxon>Lactobacillales</taxon>
        <taxon>Enterococcaceae</taxon>
        <taxon>Enterococcus</taxon>
    </lineage>
</organism>
<protein>
    <submittedName>
        <fullName evidence="1">Uncharacterized protein</fullName>
    </submittedName>
</protein>
<reference evidence="1 2" key="1">
    <citation type="submission" date="2017-05" db="EMBL/GenBank/DDBJ databases">
        <title>The Genome Sequence of Enterococcus faecium 7H8_DIV0219.</title>
        <authorList>
            <consortium name="The Broad Institute Genomics Platform"/>
            <consortium name="The Broad Institute Genomic Center for Infectious Diseases"/>
            <person name="Earl A."/>
            <person name="Manson A."/>
            <person name="Schwartman J."/>
            <person name="Gilmore M."/>
            <person name="Abouelleil A."/>
            <person name="Cao P."/>
            <person name="Chapman S."/>
            <person name="Cusick C."/>
            <person name="Shea T."/>
            <person name="Young S."/>
            <person name="Neafsey D."/>
            <person name="Nusbaum C."/>
            <person name="Birren B."/>
        </authorList>
    </citation>
    <scope>NUCLEOTIDE SEQUENCE [LARGE SCALE GENOMIC DNA]</scope>
    <source>
        <strain evidence="1 2">7H8_DIV0219</strain>
    </source>
</reference>
<gene>
    <name evidence="1" type="ORF">A5810_001497</name>
</gene>
<proteinExistence type="predicted"/>
<sequence>MSKEERSVECYILGQRNEYGMVEWLVDDVVRERQVLESYLYQTGYVCEYADREYWKYRLKTSNQVDFYIRKIVVPADDKKQLGSRHVDKGV</sequence>
<evidence type="ECO:0000313" key="1">
    <source>
        <dbReference type="EMBL" id="OTN93621.1"/>
    </source>
</evidence>
<dbReference type="AlphaFoldDB" id="A0A242BDX0"/>
<dbReference type="RefSeq" id="WP_086323341.1">
    <property type="nucleotide sequence ID" value="NZ_NGKW01000003.1"/>
</dbReference>
<evidence type="ECO:0000313" key="2">
    <source>
        <dbReference type="Proteomes" id="UP000194885"/>
    </source>
</evidence>
<dbReference type="Proteomes" id="UP000194885">
    <property type="component" value="Unassembled WGS sequence"/>
</dbReference>
<comment type="caution">
    <text evidence="1">The sequence shown here is derived from an EMBL/GenBank/DDBJ whole genome shotgun (WGS) entry which is preliminary data.</text>
</comment>
<dbReference type="EMBL" id="NGKW01000003">
    <property type="protein sequence ID" value="OTN93621.1"/>
    <property type="molecule type" value="Genomic_DNA"/>
</dbReference>
<accession>A0A242BDX0</accession>
<name>A0A242BDX0_ENTFC</name>